<evidence type="ECO:0000313" key="2">
    <source>
        <dbReference type="EMBL" id="PSK42983.1"/>
    </source>
</evidence>
<keyword evidence="3" id="KW-1185">Reference proteome</keyword>
<name>A0A2P7Z452_9PEZI</name>
<sequence>MSTKTRKRDKYHKRGLESDDDDNDDGKFTFEQIEEVVRDLLPPTIRELRLFGMYCGLPYVDNLGLLLDNKAEFCPDLKLLIVEIWDVALAEDVRIPTQIMKLCERNDIECIILGNRSGKFLRPHSPGLTPWEGLGKVRSDWRTLLEM</sequence>
<protein>
    <submittedName>
        <fullName evidence="2">DNA repair and recombination protein RAD54B</fullName>
    </submittedName>
</protein>
<dbReference type="AlphaFoldDB" id="A0A2P7Z452"/>
<organism evidence="2 3">
    <name type="scientific">Elsinoe australis</name>
    <dbReference type="NCBI Taxonomy" id="40998"/>
    <lineage>
        <taxon>Eukaryota</taxon>
        <taxon>Fungi</taxon>
        <taxon>Dikarya</taxon>
        <taxon>Ascomycota</taxon>
        <taxon>Pezizomycotina</taxon>
        <taxon>Dothideomycetes</taxon>
        <taxon>Dothideomycetidae</taxon>
        <taxon>Myriangiales</taxon>
        <taxon>Elsinoaceae</taxon>
        <taxon>Elsinoe</taxon>
    </lineage>
</organism>
<accession>A0A2P7Z452</accession>
<evidence type="ECO:0000256" key="1">
    <source>
        <dbReference type="SAM" id="MobiDB-lite"/>
    </source>
</evidence>
<dbReference type="Proteomes" id="UP000243723">
    <property type="component" value="Unassembled WGS sequence"/>
</dbReference>
<dbReference type="EMBL" id="NHZQ01000331">
    <property type="protein sequence ID" value="PSK42983.1"/>
    <property type="molecule type" value="Genomic_DNA"/>
</dbReference>
<feature type="region of interest" description="Disordered" evidence="1">
    <location>
        <begin position="1"/>
        <end position="23"/>
    </location>
</feature>
<evidence type="ECO:0000313" key="3">
    <source>
        <dbReference type="Proteomes" id="UP000243723"/>
    </source>
</evidence>
<reference evidence="2 3" key="1">
    <citation type="submission" date="2017-05" db="EMBL/GenBank/DDBJ databases">
        <title>Draft genome sequence of Elsinoe australis.</title>
        <authorList>
            <person name="Cheng Q."/>
        </authorList>
    </citation>
    <scope>NUCLEOTIDE SEQUENCE [LARGE SCALE GENOMIC DNA]</scope>
    <source>
        <strain evidence="2 3">NL1</strain>
    </source>
</reference>
<proteinExistence type="predicted"/>
<feature type="compositionally biased region" description="Basic residues" evidence="1">
    <location>
        <begin position="1"/>
        <end position="13"/>
    </location>
</feature>
<gene>
    <name evidence="2" type="ORF">B9Z65_6937</name>
</gene>
<comment type="caution">
    <text evidence="2">The sequence shown here is derived from an EMBL/GenBank/DDBJ whole genome shotgun (WGS) entry which is preliminary data.</text>
</comment>